<dbReference type="PANTHER" id="PTHR43434:SF1">
    <property type="entry name" value="PHOSPHOGLYCOLATE PHOSPHATASE"/>
    <property type="match status" value="1"/>
</dbReference>
<dbReference type="AlphaFoldDB" id="A0A8H9GYA6"/>
<proteinExistence type="predicted"/>
<name>A0A8H9GYA6_9ACTN</name>
<dbReference type="Proteomes" id="UP000653480">
    <property type="component" value="Unassembled WGS sequence"/>
</dbReference>
<sequence length="275" mass="28876">MAPVGGAGWMRQGDAAGAPRGPYAEHDPHRTPTEVAINRLVLWNIDLTLVDVAIVTRDAYVDAFRMVTGRPLVKLAPALGRPDSEIIFETLAVNGIAVEDHHLPRFLDALAVCFAERRGRLAKDGRALPGAKDALKAVSRLDGAVQSVLTGTIKSNAVHKLKAFGLDKWVDVEVGGYGEEVYPKATLLQVAQGRAKARYGAVFTAGNTVLIGDSTRDVQAAKIGGAAMIGVASGRSTAAELREAGADIVLSDLSNPSEVVAAVARLTTPADRTAP</sequence>
<gene>
    <name evidence="2" type="ORF">GCM10011574_16990</name>
</gene>
<evidence type="ECO:0000313" key="2">
    <source>
        <dbReference type="EMBL" id="GGO05353.1"/>
    </source>
</evidence>
<feature type="region of interest" description="Disordered" evidence="1">
    <location>
        <begin position="1"/>
        <end position="29"/>
    </location>
</feature>
<dbReference type="GO" id="GO:0008967">
    <property type="term" value="F:phosphoglycolate phosphatase activity"/>
    <property type="evidence" value="ECO:0007669"/>
    <property type="project" value="TreeGrafter"/>
</dbReference>
<dbReference type="InterPro" id="IPR050155">
    <property type="entry name" value="HAD-like_hydrolase_sf"/>
</dbReference>
<dbReference type="PANTHER" id="PTHR43434">
    <property type="entry name" value="PHOSPHOGLYCOLATE PHOSPHATASE"/>
    <property type="match status" value="1"/>
</dbReference>
<organism evidence="2 3">
    <name type="scientific">Microbispora bryophytorum</name>
    <dbReference type="NCBI Taxonomy" id="1460882"/>
    <lineage>
        <taxon>Bacteria</taxon>
        <taxon>Bacillati</taxon>
        <taxon>Actinomycetota</taxon>
        <taxon>Actinomycetes</taxon>
        <taxon>Streptosporangiales</taxon>
        <taxon>Streptosporangiaceae</taxon>
        <taxon>Microbispora</taxon>
    </lineage>
</organism>
<dbReference type="EMBL" id="BMMN01000002">
    <property type="protein sequence ID" value="GGO05353.1"/>
    <property type="molecule type" value="Genomic_DNA"/>
</dbReference>
<evidence type="ECO:0000256" key="1">
    <source>
        <dbReference type="SAM" id="MobiDB-lite"/>
    </source>
</evidence>
<dbReference type="InterPro" id="IPR023214">
    <property type="entry name" value="HAD_sf"/>
</dbReference>
<dbReference type="InterPro" id="IPR036412">
    <property type="entry name" value="HAD-like_sf"/>
</dbReference>
<accession>A0A8H9GYA6</accession>
<dbReference type="SUPFAM" id="SSF56784">
    <property type="entry name" value="HAD-like"/>
    <property type="match status" value="1"/>
</dbReference>
<dbReference type="GO" id="GO:0006281">
    <property type="term" value="P:DNA repair"/>
    <property type="evidence" value="ECO:0007669"/>
    <property type="project" value="TreeGrafter"/>
</dbReference>
<dbReference type="InterPro" id="IPR023198">
    <property type="entry name" value="PGP-like_dom2"/>
</dbReference>
<dbReference type="Gene3D" id="3.40.50.1000">
    <property type="entry name" value="HAD superfamily/HAD-like"/>
    <property type="match status" value="1"/>
</dbReference>
<protein>
    <submittedName>
        <fullName evidence="2">Haloacid dehalogenase</fullName>
    </submittedName>
</protein>
<evidence type="ECO:0000313" key="3">
    <source>
        <dbReference type="Proteomes" id="UP000653480"/>
    </source>
</evidence>
<dbReference type="Gene3D" id="1.10.150.240">
    <property type="entry name" value="Putative phosphatase, domain 2"/>
    <property type="match status" value="1"/>
</dbReference>
<reference evidence="2" key="1">
    <citation type="journal article" date="2014" name="Int. J. Syst. Evol. Microbiol.">
        <title>Complete genome sequence of Corynebacterium casei LMG S-19264T (=DSM 44701T), isolated from a smear-ripened cheese.</title>
        <authorList>
            <consortium name="US DOE Joint Genome Institute (JGI-PGF)"/>
            <person name="Walter F."/>
            <person name="Albersmeier A."/>
            <person name="Kalinowski J."/>
            <person name="Ruckert C."/>
        </authorList>
    </citation>
    <scope>NUCLEOTIDE SEQUENCE</scope>
    <source>
        <strain evidence="2">CGMCC 4.7138</strain>
    </source>
</reference>
<dbReference type="RefSeq" id="WP_223853043.1">
    <property type="nucleotide sequence ID" value="NZ_JACXKK010000003.1"/>
</dbReference>
<keyword evidence="3" id="KW-1185">Reference proteome</keyword>
<reference evidence="2" key="2">
    <citation type="submission" date="2020-09" db="EMBL/GenBank/DDBJ databases">
        <authorList>
            <person name="Sun Q."/>
            <person name="Zhou Y."/>
        </authorList>
    </citation>
    <scope>NUCLEOTIDE SEQUENCE</scope>
    <source>
        <strain evidence="2">CGMCC 4.7138</strain>
    </source>
</reference>
<comment type="caution">
    <text evidence="2">The sequence shown here is derived from an EMBL/GenBank/DDBJ whole genome shotgun (WGS) entry which is preliminary data.</text>
</comment>
<dbReference type="Pfam" id="PF12710">
    <property type="entry name" value="HAD"/>
    <property type="match status" value="1"/>
</dbReference>